<keyword evidence="8" id="KW-1185">Reference proteome</keyword>
<name>A0A9N9UJP9_9HYPO</name>
<dbReference type="InterPro" id="IPR050478">
    <property type="entry name" value="Ethylene_sulfur-biosynth"/>
</dbReference>
<protein>
    <recommendedName>
        <fullName evidence="6">Aminotransferase class I/classII large domain-containing protein</fullName>
    </recommendedName>
</protein>
<dbReference type="InterPro" id="IPR015421">
    <property type="entry name" value="PyrdxlP-dep_Trfase_major"/>
</dbReference>
<dbReference type="Proteomes" id="UP000754883">
    <property type="component" value="Unassembled WGS sequence"/>
</dbReference>
<accession>A0A9N9UJP9</accession>
<gene>
    <name evidence="7" type="ORF">CBYS24578_00007058</name>
</gene>
<sequence>MASISDRTGLLLQRLGPSLLVAKQPSLADTDNTIDISGGENELIQQELHQVLQEANSGATADELFSLPVTFGGNQDARENLAKFFNGYFDPARKVLPDQIVLTAGAGNAIELLMQSTCDEGDSVIVPAPLWFGFLPYISGRPKVNIITATPPDYTRHAEDLVLAIEAAFEAAQEPNRVKALILTNPQNPLSRCYPKDVILECVKFCNRKGLHFISDEIYALATFGFAINDQPGFHSALSIPSEPEDGLGIDPSKIHVVWSPSKLFGLGGLRIGNPPLRAATSLLAYAGVSALSTSMLNTLLASPALPELLEMNSSRLTASYQIFADGLARLGVDFIPASEGLFVFARIGKDLKSQEDELAFKANLEQHGGVRVSPGWLYNQSTREFGWARLTISIPQERAEEVMVRLTDFLTGN</sequence>
<dbReference type="GO" id="GO:0008483">
    <property type="term" value="F:transaminase activity"/>
    <property type="evidence" value="ECO:0007669"/>
    <property type="project" value="UniProtKB-KW"/>
</dbReference>
<evidence type="ECO:0000256" key="3">
    <source>
        <dbReference type="ARBA" id="ARBA00022576"/>
    </source>
</evidence>
<dbReference type="PRINTS" id="PR00753">
    <property type="entry name" value="ACCSYNTHASE"/>
</dbReference>
<keyword evidence="5" id="KW-0663">Pyridoxal phosphate</keyword>
<reference evidence="7 8" key="2">
    <citation type="submission" date="2021-10" db="EMBL/GenBank/DDBJ databases">
        <authorList>
            <person name="Piombo E."/>
        </authorList>
    </citation>
    <scope>NUCLEOTIDE SEQUENCE [LARGE SCALE GENOMIC DNA]</scope>
</reference>
<evidence type="ECO:0000256" key="2">
    <source>
        <dbReference type="ARBA" id="ARBA00007441"/>
    </source>
</evidence>
<evidence type="ECO:0000313" key="8">
    <source>
        <dbReference type="Proteomes" id="UP000754883"/>
    </source>
</evidence>
<dbReference type="EMBL" id="CABFNO020001476">
    <property type="protein sequence ID" value="CAG9990811.1"/>
    <property type="molecule type" value="Genomic_DNA"/>
</dbReference>
<comment type="caution">
    <text evidence="7">The sequence shown here is derived from an EMBL/GenBank/DDBJ whole genome shotgun (WGS) entry which is preliminary data.</text>
</comment>
<comment type="similarity">
    <text evidence="2">Belongs to the class-I pyridoxal-phosphate-dependent aminotransferase family.</text>
</comment>
<comment type="cofactor">
    <cofactor evidence="1">
        <name>pyridoxal 5'-phosphate</name>
        <dbReference type="ChEBI" id="CHEBI:597326"/>
    </cofactor>
</comment>
<dbReference type="InterPro" id="IPR015424">
    <property type="entry name" value="PyrdxlP-dep_Trfase"/>
</dbReference>
<proteinExistence type="inferred from homology"/>
<dbReference type="Pfam" id="PF00155">
    <property type="entry name" value="Aminotran_1_2"/>
    <property type="match status" value="1"/>
</dbReference>
<dbReference type="OrthoDB" id="7042322at2759"/>
<evidence type="ECO:0000313" key="7">
    <source>
        <dbReference type="EMBL" id="CAG9990811.1"/>
    </source>
</evidence>
<dbReference type="AlphaFoldDB" id="A0A9N9UJP9"/>
<dbReference type="GO" id="GO:0006520">
    <property type="term" value="P:amino acid metabolic process"/>
    <property type="evidence" value="ECO:0007669"/>
    <property type="project" value="TreeGrafter"/>
</dbReference>
<dbReference type="PANTHER" id="PTHR43795:SF32">
    <property type="entry name" value="AMINOTRANSFERASE GLII-RELATED"/>
    <property type="match status" value="1"/>
</dbReference>
<dbReference type="CDD" id="cd00609">
    <property type="entry name" value="AAT_like"/>
    <property type="match status" value="1"/>
</dbReference>
<dbReference type="Gene3D" id="3.90.1150.10">
    <property type="entry name" value="Aspartate Aminotransferase, domain 1"/>
    <property type="match status" value="1"/>
</dbReference>
<feature type="domain" description="Aminotransferase class I/classII large" evidence="6">
    <location>
        <begin position="40"/>
        <end position="406"/>
    </location>
</feature>
<dbReference type="Gene3D" id="3.40.640.10">
    <property type="entry name" value="Type I PLP-dependent aspartate aminotransferase-like (Major domain)"/>
    <property type="match status" value="1"/>
</dbReference>
<keyword evidence="3" id="KW-0032">Aminotransferase</keyword>
<dbReference type="PANTHER" id="PTHR43795">
    <property type="entry name" value="BIFUNCTIONAL ASPARTATE AMINOTRANSFERASE AND GLUTAMATE/ASPARTATE-PREPHENATE AMINOTRANSFERASE-RELATED"/>
    <property type="match status" value="1"/>
</dbReference>
<dbReference type="InterPro" id="IPR015422">
    <property type="entry name" value="PyrdxlP-dep_Trfase_small"/>
</dbReference>
<evidence type="ECO:0000256" key="4">
    <source>
        <dbReference type="ARBA" id="ARBA00022679"/>
    </source>
</evidence>
<organism evidence="7 8">
    <name type="scientific">Clonostachys byssicola</name>
    <dbReference type="NCBI Taxonomy" id="160290"/>
    <lineage>
        <taxon>Eukaryota</taxon>
        <taxon>Fungi</taxon>
        <taxon>Dikarya</taxon>
        <taxon>Ascomycota</taxon>
        <taxon>Pezizomycotina</taxon>
        <taxon>Sordariomycetes</taxon>
        <taxon>Hypocreomycetidae</taxon>
        <taxon>Hypocreales</taxon>
        <taxon>Bionectriaceae</taxon>
        <taxon>Clonostachys</taxon>
    </lineage>
</organism>
<keyword evidence="4" id="KW-0808">Transferase</keyword>
<dbReference type="InterPro" id="IPR004839">
    <property type="entry name" value="Aminotransferase_I/II_large"/>
</dbReference>
<evidence type="ECO:0000256" key="5">
    <source>
        <dbReference type="ARBA" id="ARBA00022898"/>
    </source>
</evidence>
<evidence type="ECO:0000256" key="1">
    <source>
        <dbReference type="ARBA" id="ARBA00001933"/>
    </source>
</evidence>
<dbReference type="GO" id="GO:0030170">
    <property type="term" value="F:pyridoxal phosphate binding"/>
    <property type="evidence" value="ECO:0007669"/>
    <property type="project" value="InterPro"/>
</dbReference>
<evidence type="ECO:0000259" key="6">
    <source>
        <dbReference type="Pfam" id="PF00155"/>
    </source>
</evidence>
<reference evidence="8" key="1">
    <citation type="submission" date="2019-06" db="EMBL/GenBank/DDBJ databases">
        <authorList>
            <person name="Broberg M."/>
        </authorList>
    </citation>
    <scope>NUCLEOTIDE SEQUENCE [LARGE SCALE GENOMIC DNA]</scope>
</reference>
<dbReference type="SUPFAM" id="SSF53383">
    <property type="entry name" value="PLP-dependent transferases"/>
    <property type="match status" value="1"/>
</dbReference>